<dbReference type="Pfam" id="PF01926">
    <property type="entry name" value="MMR_HSR1"/>
    <property type="match status" value="1"/>
</dbReference>
<dbReference type="AlphaFoldDB" id="A0A0W4ZVQ5"/>
<keyword evidence="3" id="KW-1185">Reference proteome</keyword>
<evidence type="ECO:0000259" key="1">
    <source>
        <dbReference type="Pfam" id="PF01926"/>
    </source>
</evidence>
<name>A0A0W4ZVQ5_PNEJ7</name>
<dbReference type="GO" id="GO:0005525">
    <property type="term" value="F:GTP binding"/>
    <property type="evidence" value="ECO:0007669"/>
    <property type="project" value="InterPro"/>
</dbReference>
<dbReference type="RefSeq" id="XP_018231141.1">
    <property type="nucleotide sequence ID" value="XM_018372805.1"/>
</dbReference>
<dbReference type="GeneID" id="28939060"/>
<accession>A0A0W4ZVQ5</accession>
<sequence>MIKESQKYFFWCFRRRFLVSRVHGFRPIVFSLFLLQKLREYSTKNICSGCGSLFESTLPKYYLQDSFCEEKSLLGFRSRQRQEEDRVFDDAMVNLNETLRSQLLETIPKKQSSMFFQKKKTQRVLCRRCHGLIHHSTLSTEFLTHSETLSSASWVSALLKEKNALLIHVIDSIDFPHSYVPELHKLFEKVARIFYVINKIDIISEKKSMLGKIHDYFLLEMSKLTLDVKEKILPFIILTSAVKGWGIEQLITSINKYKAKKSNIYIIGMTNVGKSSIISKFASRVGYEETPTVSFLPNTTINPINIDINRLGNLFKNNGVIIDTPGISSPGRQLYKYVDYDNLKVYVPKKRFPRIKPFAMKAGQTLIIERIVRIDCLDTVNTNNRLIITPYIFLPIHLTSTKKAEQIFKMCSNNSIDSCNKILLENEVEKIVYPNQTKNIGHKESKDIVIAGFGWINVRTTHGCKDIKIFSPKIEGILLRDSLMQYIT</sequence>
<dbReference type="InterPro" id="IPR050896">
    <property type="entry name" value="Mito_lipid_metab_GTPase"/>
</dbReference>
<proteinExistence type="predicted"/>
<evidence type="ECO:0000313" key="3">
    <source>
        <dbReference type="Proteomes" id="UP000053447"/>
    </source>
</evidence>
<dbReference type="PANTHER" id="PTHR46434">
    <property type="entry name" value="GENETIC INTERACTOR OF PROHIBITINS 3, MITOCHONDRIAL"/>
    <property type="match status" value="1"/>
</dbReference>
<dbReference type="VEuPathDB" id="FungiDB:T551_00539"/>
<comment type="caution">
    <text evidence="2">The sequence shown here is derived from an EMBL/GenBank/DDBJ whole genome shotgun (WGS) entry which is preliminary data.</text>
</comment>
<organism evidence="2 3">
    <name type="scientific">Pneumocystis jirovecii (strain RU7)</name>
    <name type="common">Human pneumocystis pneumonia agent</name>
    <dbReference type="NCBI Taxonomy" id="1408657"/>
    <lineage>
        <taxon>Eukaryota</taxon>
        <taxon>Fungi</taxon>
        <taxon>Dikarya</taxon>
        <taxon>Ascomycota</taxon>
        <taxon>Taphrinomycotina</taxon>
        <taxon>Pneumocystomycetes</taxon>
        <taxon>Pneumocystaceae</taxon>
        <taxon>Pneumocystis</taxon>
    </lineage>
</organism>
<dbReference type="InterPro" id="IPR027417">
    <property type="entry name" value="P-loop_NTPase"/>
</dbReference>
<reference evidence="3" key="1">
    <citation type="journal article" date="2016" name="Nat. Commun.">
        <title>Genome analysis of three Pneumocystis species reveals adaptation mechanisms to life exclusively in mammalian hosts.</title>
        <authorList>
            <person name="Ma L."/>
            <person name="Chen Z."/>
            <person name="Huang D.W."/>
            <person name="Kutty G."/>
            <person name="Ishihara M."/>
            <person name="Wang H."/>
            <person name="Abouelleil A."/>
            <person name="Bishop L."/>
            <person name="Davey E."/>
            <person name="Deng R."/>
            <person name="Deng X."/>
            <person name="Fan L."/>
            <person name="Fantoni G."/>
            <person name="Fitzgerald M."/>
            <person name="Gogineni E."/>
            <person name="Goldberg J.M."/>
            <person name="Handley G."/>
            <person name="Hu X."/>
            <person name="Huber C."/>
            <person name="Jiao X."/>
            <person name="Jones K."/>
            <person name="Levin J.Z."/>
            <person name="Liu Y."/>
            <person name="Macdonald P."/>
            <person name="Melnikov A."/>
            <person name="Raley C."/>
            <person name="Sassi M."/>
            <person name="Sherman B.T."/>
            <person name="Song X."/>
            <person name="Sykes S."/>
            <person name="Tran B."/>
            <person name="Walsh L."/>
            <person name="Xia Y."/>
            <person name="Yang J."/>
            <person name="Young S."/>
            <person name="Zeng Q."/>
            <person name="Zheng X."/>
            <person name="Stephens R."/>
            <person name="Nusbaum C."/>
            <person name="Birren B.W."/>
            <person name="Azadi P."/>
            <person name="Lempicki R.A."/>
            <person name="Cuomo C.A."/>
            <person name="Kovacs J.A."/>
        </authorList>
    </citation>
    <scope>NUCLEOTIDE SEQUENCE [LARGE SCALE GENOMIC DNA]</scope>
    <source>
        <strain evidence="3">RU7</strain>
    </source>
</reference>
<dbReference type="GO" id="GO:0005739">
    <property type="term" value="C:mitochondrion"/>
    <property type="evidence" value="ECO:0007669"/>
    <property type="project" value="TreeGrafter"/>
</dbReference>
<dbReference type="EMBL" id="LFWA01000002">
    <property type="protein sequence ID" value="KTW32449.1"/>
    <property type="molecule type" value="Genomic_DNA"/>
</dbReference>
<dbReference type="InterPro" id="IPR006073">
    <property type="entry name" value="GTP-bd"/>
</dbReference>
<dbReference type="PANTHER" id="PTHR46434:SF1">
    <property type="entry name" value="GENETIC INTERACTOR OF PROHIBITINS 3, MITOCHONDRIAL"/>
    <property type="match status" value="1"/>
</dbReference>
<protein>
    <recommendedName>
        <fullName evidence="1">G domain-containing protein</fullName>
    </recommendedName>
</protein>
<dbReference type="OrthoDB" id="1696305at2759"/>
<gene>
    <name evidence="2" type="ORF">T551_00539</name>
</gene>
<evidence type="ECO:0000313" key="2">
    <source>
        <dbReference type="EMBL" id="KTW32449.1"/>
    </source>
</evidence>
<feature type="domain" description="G" evidence="1">
    <location>
        <begin position="264"/>
        <end position="328"/>
    </location>
</feature>
<dbReference type="Proteomes" id="UP000053447">
    <property type="component" value="Unassembled WGS sequence"/>
</dbReference>
<dbReference type="SUPFAM" id="SSF52540">
    <property type="entry name" value="P-loop containing nucleoside triphosphate hydrolases"/>
    <property type="match status" value="1"/>
</dbReference>
<dbReference type="STRING" id="1408657.A0A0W4ZVQ5"/>
<dbReference type="Gene3D" id="3.40.50.300">
    <property type="entry name" value="P-loop containing nucleotide triphosphate hydrolases"/>
    <property type="match status" value="1"/>
</dbReference>